<evidence type="ECO:0000256" key="3">
    <source>
        <dbReference type="ARBA" id="ARBA00022827"/>
    </source>
</evidence>
<dbReference type="SUPFAM" id="SSF51905">
    <property type="entry name" value="FAD/NAD(P)-binding domain"/>
    <property type="match status" value="1"/>
</dbReference>
<dbReference type="GO" id="GO:0016628">
    <property type="term" value="F:oxidoreductase activity, acting on the CH-CH group of donors, NAD or NADP as acceptor"/>
    <property type="evidence" value="ECO:0007669"/>
    <property type="project" value="InterPro"/>
</dbReference>
<dbReference type="NCBIfam" id="TIGR02032">
    <property type="entry name" value="GG-red-SF"/>
    <property type="match status" value="1"/>
</dbReference>
<dbReference type="RefSeq" id="WP_048113162.1">
    <property type="nucleotide sequence ID" value="NZ_CP010070.1"/>
</dbReference>
<dbReference type="InterPro" id="IPR054715">
    <property type="entry name" value="GGR_cat"/>
</dbReference>
<dbReference type="GeneID" id="24818914"/>
<protein>
    <submittedName>
        <fullName evidence="9">Digeranylgeranylglycerophospholipid reductase</fullName>
        <ecNumber evidence="9">1.3.99.34</ecNumber>
    </submittedName>
</protein>
<dbReference type="Pfam" id="PF22578">
    <property type="entry name" value="GGR_cat"/>
    <property type="match status" value="1"/>
</dbReference>
<evidence type="ECO:0000313" key="9">
    <source>
        <dbReference type="EMBL" id="AIZ57115.1"/>
    </source>
</evidence>
<keyword evidence="2" id="KW-0285">Flavoprotein</keyword>
<dbReference type="Proteomes" id="UP000030787">
    <property type="component" value="Chromosome"/>
</dbReference>
<accession>A0A0A7LDA5</accession>
<proteinExistence type="predicted"/>
<dbReference type="PANTHER" id="PTHR42685:SF18">
    <property type="entry name" value="DIGERANYLGERANYLGLYCEROPHOSPHOLIPID REDUCTASE"/>
    <property type="match status" value="1"/>
</dbReference>
<reference evidence="9 10" key="1">
    <citation type="journal article" date="2014" name="Appl. Environ. Microbiol.">
        <title>Comparative Genome Analysis of 'Candidatus Methanoplasma termitum' Indicates a New Mode of Energy Metabolism in the Seventh Order of Methanogens.</title>
        <authorList>
            <person name="Lang K."/>
            <person name="Schuldes J."/>
            <person name="Klingl A."/>
            <person name="Poehlein A."/>
            <person name="Daniel R."/>
            <person name="Brune A."/>
        </authorList>
    </citation>
    <scope>NUCLEOTIDE SEQUENCE [LARGE SCALE GENOMIC DNA]</scope>
    <source>
        <strain evidence="10">Mpt1</strain>
    </source>
</reference>
<keyword evidence="10" id="KW-1185">Reference proteome</keyword>
<evidence type="ECO:0000256" key="6">
    <source>
        <dbReference type="ARBA" id="ARBA00023209"/>
    </source>
</evidence>
<organism evidence="9 10">
    <name type="scientific">Candidatus Methanoplasma termitum</name>
    <dbReference type="NCBI Taxonomy" id="1577791"/>
    <lineage>
        <taxon>Archaea</taxon>
        <taxon>Methanobacteriati</taxon>
        <taxon>Thermoplasmatota</taxon>
        <taxon>Thermoplasmata</taxon>
        <taxon>Methanomassiliicoccales</taxon>
        <taxon>Methanomassiliicoccaceae</taxon>
        <taxon>Candidatus Methanoplasma</taxon>
    </lineage>
</organism>
<dbReference type="OrthoDB" id="46008at2157"/>
<evidence type="ECO:0000256" key="2">
    <source>
        <dbReference type="ARBA" id="ARBA00022630"/>
    </source>
</evidence>
<dbReference type="PRINTS" id="PR00420">
    <property type="entry name" value="RNGMNOXGNASE"/>
</dbReference>
<gene>
    <name evidence="9" type="ORF">Mpt1_c12530</name>
</gene>
<sequence>MSMKADVLIVGAGPAGGTAAKYAATKGANVIIIERRPEVGVPVRCGELIPSNDEIIGMFPNAGDISSLFDIPKELKLRDIEGIKLIDPKGKERLLDFTGYTTDRDRFDKHIVSEAEKEGAQLVKGCLFIKTKDGKAETSLGDIEYKVIIGADGPGSRVARSLGIPKNNDLYPAVTAQAKGDFEPYVQMFFGGIAPGAYSWIIPKKGQANVGVGFSPKFADGTLSEYFEKFRTKHDLDVTTKLEGKYVPSEGMISRIVSDNGMVVGDAAGQVISVNGGGLPLALIAGRVCGEVAGDRCMNGRSLTDYQAECEKIFRKPLRTAASNKKLADVLAFGSDRRTSICMSILGERRMGDLIRCKRIFP</sequence>
<evidence type="ECO:0000256" key="7">
    <source>
        <dbReference type="ARBA" id="ARBA00023264"/>
    </source>
</evidence>
<dbReference type="Pfam" id="PF12831">
    <property type="entry name" value="FAD_oxidored"/>
    <property type="match status" value="1"/>
</dbReference>
<dbReference type="EMBL" id="CP010070">
    <property type="protein sequence ID" value="AIZ57115.1"/>
    <property type="molecule type" value="Genomic_DNA"/>
</dbReference>
<keyword evidence="5" id="KW-0443">Lipid metabolism</keyword>
<name>A0A0A7LDA5_9ARCH</name>
<dbReference type="HOGENOM" id="CLU_024648_0_0_2"/>
<dbReference type="InterPro" id="IPR011777">
    <property type="entry name" value="Geranylgeranyl_Rdtase_fam"/>
</dbReference>
<keyword evidence="7" id="KW-1208">Phospholipid metabolism</keyword>
<evidence type="ECO:0000256" key="5">
    <source>
        <dbReference type="ARBA" id="ARBA00023098"/>
    </source>
</evidence>
<dbReference type="InterPro" id="IPR036188">
    <property type="entry name" value="FAD/NAD-bd_sf"/>
</dbReference>
<keyword evidence="4 9" id="KW-0560">Oxidoreductase</keyword>
<dbReference type="EC" id="1.3.99.34" evidence="9"/>
<evidence type="ECO:0000256" key="4">
    <source>
        <dbReference type="ARBA" id="ARBA00023002"/>
    </source>
</evidence>
<dbReference type="AlphaFoldDB" id="A0A0A7LDA5"/>
<dbReference type="InterPro" id="IPR050407">
    <property type="entry name" value="Geranylgeranyl_reductase"/>
</dbReference>
<dbReference type="Gene3D" id="3.50.50.60">
    <property type="entry name" value="FAD/NAD(P)-binding domain"/>
    <property type="match status" value="1"/>
</dbReference>
<dbReference type="STRING" id="1577791.Mpt1_c12530"/>
<keyword evidence="3" id="KW-0274">FAD</keyword>
<evidence type="ECO:0000256" key="1">
    <source>
        <dbReference type="ARBA" id="ARBA00022516"/>
    </source>
</evidence>
<dbReference type="KEGG" id="mear:Mpt1_c12530"/>
<dbReference type="GO" id="GO:0008654">
    <property type="term" value="P:phospholipid biosynthetic process"/>
    <property type="evidence" value="ECO:0007669"/>
    <property type="project" value="UniProtKB-KW"/>
</dbReference>
<evidence type="ECO:0000313" key="10">
    <source>
        <dbReference type="Proteomes" id="UP000030787"/>
    </source>
</evidence>
<keyword evidence="1" id="KW-0444">Lipid biosynthesis</keyword>
<dbReference type="PANTHER" id="PTHR42685">
    <property type="entry name" value="GERANYLGERANYL DIPHOSPHATE REDUCTASE"/>
    <property type="match status" value="1"/>
</dbReference>
<evidence type="ECO:0000259" key="8">
    <source>
        <dbReference type="Pfam" id="PF22578"/>
    </source>
</evidence>
<keyword evidence="6" id="KW-0594">Phospholipid biosynthesis</keyword>
<feature type="domain" description="Digeranylgeranylglycerophospholipid reductase catalytic" evidence="8">
    <location>
        <begin position="184"/>
        <end position="236"/>
    </location>
</feature>